<evidence type="ECO:0000313" key="4">
    <source>
        <dbReference type="Proteomes" id="UP000193411"/>
    </source>
</evidence>
<feature type="transmembrane region" description="Helical" evidence="2">
    <location>
        <begin position="59"/>
        <end position="82"/>
    </location>
</feature>
<keyword evidence="2" id="KW-1133">Transmembrane helix</keyword>
<feature type="compositionally biased region" description="Acidic residues" evidence="1">
    <location>
        <begin position="278"/>
        <end position="287"/>
    </location>
</feature>
<dbReference type="Proteomes" id="UP000193411">
    <property type="component" value="Unassembled WGS sequence"/>
</dbReference>
<feature type="transmembrane region" description="Helical" evidence="2">
    <location>
        <begin position="26"/>
        <end position="47"/>
    </location>
</feature>
<protein>
    <submittedName>
        <fullName evidence="3">Uncharacterized protein</fullName>
    </submittedName>
</protein>
<feature type="region of interest" description="Disordered" evidence="1">
    <location>
        <begin position="353"/>
        <end position="396"/>
    </location>
</feature>
<accession>A0A1Y2HX10</accession>
<comment type="caution">
    <text evidence="3">The sequence shown here is derived from an EMBL/GenBank/DDBJ whole genome shotgun (WGS) entry which is preliminary data.</text>
</comment>
<keyword evidence="2" id="KW-0812">Transmembrane</keyword>
<reference evidence="3 4" key="1">
    <citation type="submission" date="2016-07" db="EMBL/GenBank/DDBJ databases">
        <title>Pervasive Adenine N6-methylation of Active Genes in Fungi.</title>
        <authorList>
            <consortium name="DOE Joint Genome Institute"/>
            <person name="Mondo S.J."/>
            <person name="Dannebaum R.O."/>
            <person name="Kuo R.C."/>
            <person name="Labutti K."/>
            <person name="Haridas S."/>
            <person name="Kuo A."/>
            <person name="Salamov A."/>
            <person name="Ahrendt S.R."/>
            <person name="Lipzen A."/>
            <person name="Sullivan W."/>
            <person name="Andreopoulos W.B."/>
            <person name="Clum A."/>
            <person name="Lindquist E."/>
            <person name="Daum C."/>
            <person name="Ramamoorthy G.K."/>
            <person name="Gryganskyi A."/>
            <person name="Culley D."/>
            <person name="Magnuson J.K."/>
            <person name="James T.Y."/>
            <person name="O'Malley M.A."/>
            <person name="Stajich J.E."/>
            <person name="Spatafora J.W."/>
            <person name="Visel A."/>
            <person name="Grigoriev I.V."/>
        </authorList>
    </citation>
    <scope>NUCLEOTIDE SEQUENCE [LARGE SCALE GENOMIC DNA]</scope>
    <source>
        <strain evidence="3 4">PL171</strain>
    </source>
</reference>
<gene>
    <name evidence="3" type="ORF">BCR44DRAFT_41805</name>
</gene>
<sequence length="396" mass="43002">NPSTRAAINDPIHDTLLGRTLTVSRLAGLITSGPSALLTLIVINSILIRYDRRPLQRAVLLGSFISLANDVLIMVTMGKWLVDHDETYWTPCIILIHGLKRLHSIPTVHLVFLRSAALVRQFQGYQRFAKWFTLTYALLALVAIFLHVYAYYLGDWISHEARKSLVFRVGYRGINVFITLYYSLVAIGTDVYFFATHRLTPTMRRRLNTIRVFYDPMFYCALEVVLVCAVGTPLILNFVERTMDWTSPTYTEQLLLSVVAINSVFSVKAATLLPGETADELESDEGGESFGMSSKSGGGGRSGAQVSRACSSRGVSAIGTELYASAGPSSSTAPNNAVRAFVNKIPESFAPSSGIAAASQGGNQCGGGGGMSRGGTASSETTLLSSGQTWEHRNLV</sequence>
<feature type="transmembrane region" description="Helical" evidence="2">
    <location>
        <begin position="216"/>
        <end position="239"/>
    </location>
</feature>
<feature type="non-terminal residue" evidence="3">
    <location>
        <position position="1"/>
    </location>
</feature>
<dbReference type="EMBL" id="MCFL01000006">
    <property type="protein sequence ID" value="ORZ39157.1"/>
    <property type="molecule type" value="Genomic_DNA"/>
</dbReference>
<organism evidence="3 4">
    <name type="scientific">Catenaria anguillulae PL171</name>
    <dbReference type="NCBI Taxonomy" id="765915"/>
    <lineage>
        <taxon>Eukaryota</taxon>
        <taxon>Fungi</taxon>
        <taxon>Fungi incertae sedis</taxon>
        <taxon>Blastocladiomycota</taxon>
        <taxon>Blastocladiomycetes</taxon>
        <taxon>Blastocladiales</taxon>
        <taxon>Catenariaceae</taxon>
        <taxon>Catenaria</taxon>
    </lineage>
</organism>
<keyword evidence="4" id="KW-1185">Reference proteome</keyword>
<feature type="compositionally biased region" description="Polar residues" evidence="1">
    <location>
        <begin position="380"/>
        <end position="389"/>
    </location>
</feature>
<evidence type="ECO:0000256" key="2">
    <source>
        <dbReference type="SAM" id="Phobius"/>
    </source>
</evidence>
<keyword evidence="2" id="KW-0472">Membrane</keyword>
<dbReference type="AlphaFoldDB" id="A0A1Y2HX10"/>
<evidence type="ECO:0000256" key="1">
    <source>
        <dbReference type="SAM" id="MobiDB-lite"/>
    </source>
</evidence>
<feature type="region of interest" description="Disordered" evidence="1">
    <location>
        <begin position="278"/>
        <end position="305"/>
    </location>
</feature>
<feature type="transmembrane region" description="Helical" evidence="2">
    <location>
        <begin position="131"/>
        <end position="154"/>
    </location>
</feature>
<dbReference type="OrthoDB" id="5599399at2759"/>
<feature type="transmembrane region" description="Helical" evidence="2">
    <location>
        <begin position="174"/>
        <end position="195"/>
    </location>
</feature>
<proteinExistence type="predicted"/>
<feature type="compositionally biased region" description="Gly residues" evidence="1">
    <location>
        <begin position="363"/>
        <end position="373"/>
    </location>
</feature>
<name>A0A1Y2HX10_9FUNG</name>
<evidence type="ECO:0000313" key="3">
    <source>
        <dbReference type="EMBL" id="ORZ39157.1"/>
    </source>
</evidence>